<dbReference type="PANTHER" id="PTHR37542:SF1">
    <property type="entry name" value="PRION-INHIBITION AND PROPAGATION HELO DOMAIN-CONTAINING PROTEIN"/>
    <property type="match status" value="1"/>
</dbReference>
<evidence type="ECO:0008006" key="3">
    <source>
        <dbReference type="Google" id="ProtNLM"/>
    </source>
</evidence>
<name>A0A2U3E609_PURLI</name>
<dbReference type="EMBL" id="LCWV01000010">
    <property type="protein sequence ID" value="PWI69940.1"/>
    <property type="molecule type" value="Genomic_DNA"/>
</dbReference>
<reference evidence="1 2" key="1">
    <citation type="journal article" date="2016" name="Front. Microbiol.">
        <title>Genome and transcriptome sequences reveal the specific parasitism of the nematophagous Purpureocillium lilacinum 36-1.</title>
        <authorList>
            <person name="Xie J."/>
            <person name="Li S."/>
            <person name="Mo C."/>
            <person name="Xiao X."/>
            <person name="Peng D."/>
            <person name="Wang G."/>
            <person name="Xiao Y."/>
        </authorList>
    </citation>
    <scope>NUCLEOTIDE SEQUENCE [LARGE SCALE GENOMIC DNA]</scope>
    <source>
        <strain evidence="1 2">36-1</strain>
    </source>
</reference>
<evidence type="ECO:0000313" key="2">
    <source>
        <dbReference type="Proteomes" id="UP000245956"/>
    </source>
</evidence>
<organism evidence="1 2">
    <name type="scientific">Purpureocillium lilacinum</name>
    <name type="common">Paecilomyces lilacinus</name>
    <dbReference type="NCBI Taxonomy" id="33203"/>
    <lineage>
        <taxon>Eukaryota</taxon>
        <taxon>Fungi</taxon>
        <taxon>Dikarya</taxon>
        <taxon>Ascomycota</taxon>
        <taxon>Pezizomycotina</taxon>
        <taxon>Sordariomycetes</taxon>
        <taxon>Hypocreomycetidae</taxon>
        <taxon>Hypocreales</taxon>
        <taxon>Ophiocordycipitaceae</taxon>
        <taxon>Purpureocillium</taxon>
    </lineage>
</organism>
<accession>A0A2U3E609</accession>
<proteinExistence type="predicted"/>
<protein>
    <recommendedName>
        <fullName evidence="3">Protein kinase domain-containing protein</fullName>
    </recommendedName>
</protein>
<dbReference type="Gene3D" id="1.10.510.10">
    <property type="entry name" value="Transferase(Phosphotransferase) domain 1"/>
    <property type="match status" value="1"/>
</dbReference>
<evidence type="ECO:0000313" key="1">
    <source>
        <dbReference type="EMBL" id="PWI69940.1"/>
    </source>
</evidence>
<sequence>MAELALSIAGLAGTVDVCIKWGHAFVRACNDYRNANDKLEELFVRVQACWWRIANQLEVTKTLESTMADDYKDLQQRMLFVLSTKLENAIQKLSECDKHPIFNMSKRLKFVRLRDALEESITELESWQRRSEPSWFSLIKYAPTQFGTLVDVVGTTIESSPVARKFRRAFVDPARNPQSSFISKSEFRRCGENPVSHSMACIATRPGGRKAYIVDTATEGAVAEDDARAFAWRLRDSDPFTFGILKCKGAVNLSTRTRSAFRFVFYIPEGYTNIRSVRQLLLSGQSHGSLSDRLEMAKRLAKAVYYVHLYGFVHKSIRPETMLTISRADEVKLPSIACLVGFQLIRQEDGKTYSVADCRWETNVYRHPRRQGSSVDYYVMQHDIYSLGVCLLEIGLWESLVVYQADGIAQPSAALGLDSDRSQLQNPDALKDHLTRLSRSTALRAKMGTYYSEVVETCLTCLDEDNMDFGDERDFQDEDGAAVGVRYMEKILGKLDRISL</sequence>
<dbReference type="OrthoDB" id="1911848at2759"/>
<dbReference type="SUPFAM" id="SSF56112">
    <property type="entry name" value="Protein kinase-like (PK-like)"/>
    <property type="match status" value="1"/>
</dbReference>
<dbReference type="Proteomes" id="UP000245956">
    <property type="component" value="Unassembled WGS sequence"/>
</dbReference>
<dbReference type="InterPro" id="IPR011009">
    <property type="entry name" value="Kinase-like_dom_sf"/>
</dbReference>
<comment type="caution">
    <text evidence="1">The sequence shown here is derived from an EMBL/GenBank/DDBJ whole genome shotgun (WGS) entry which is preliminary data.</text>
</comment>
<dbReference type="PANTHER" id="PTHR37542">
    <property type="entry name" value="HELO DOMAIN-CONTAINING PROTEIN-RELATED"/>
    <property type="match status" value="1"/>
</dbReference>
<dbReference type="AlphaFoldDB" id="A0A2U3E609"/>
<gene>
    <name evidence="1" type="ORF">PCL_00084</name>
</gene>